<evidence type="ECO:0000313" key="3">
    <source>
        <dbReference type="Proteomes" id="UP001320420"/>
    </source>
</evidence>
<keyword evidence="3" id="KW-1185">Reference proteome</keyword>
<comment type="caution">
    <text evidence="2">The sequence shown here is derived from an EMBL/GenBank/DDBJ whole genome shotgun (WGS) entry which is preliminary data.</text>
</comment>
<accession>A0AAN9YQR1</accession>
<evidence type="ECO:0000313" key="2">
    <source>
        <dbReference type="EMBL" id="KAK7751067.1"/>
    </source>
</evidence>
<proteinExistence type="predicted"/>
<protein>
    <submittedName>
        <fullName evidence="2">Uncharacterized protein</fullName>
    </submittedName>
</protein>
<organism evidence="2 3">
    <name type="scientific">Diatrype stigma</name>
    <dbReference type="NCBI Taxonomy" id="117547"/>
    <lineage>
        <taxon>Eukaryota</taxon>
        <taxon>Fungi</taxon>
        <taxon>Dikarya</taxon>
        <taxon>Ascomycota</taxon>
        <taxon>Pezizomycotina</taxon>
        <taxon>Sordariomycetes</taxon>
        <taxon>Xylariomycetidae</taxon>
        <taxon>Xylariales</taxon>
        <taxon>Diatrypaceae</taxon>
        <taxon>Diatrype</taxon>
    </lineage>
</organism>
<evidence type="ECO:0000256" key="1">
    <source>
        <dbReference type="SAM" id="MobiDB-lite"/>
    </source>
</evidence>
<gene>
    <name evidence="2" type="ORF">SLS62_007053</name>
</gene>
<reference evidence="2 3" key="1">
    <citation type="submission" date="2024-02" db="EMBL/GenBank/DDBJ databases">
        <title>De novo assembly and annotation of 12 fungi associated with fruit tree decline syndrome in Ontario, Canada.</title>
        <authorList>
            <person name="Sulman M."/>
            <person name="Ellouze W."/>
            <person name="Ilyukhin E."/>
        </authorList>
    </citation>
    <scope>NUCLEOTIDE SEQUENCE [LARGE SCALE GENOMIC DNA]</scope>
    <source>
        <strain evidence="2 3">M11/M66-122</strain>
    </source>
</reference>
<dbReference type="AlphaFoldDB" id="A0AAN9YQR1"/>
<dbReference type="EMBL" id="JAKJXP020000055">
    <property type="protein sequence ID" value="KAK7751067.1"/>
    <property type="molecule type" value="Genomic_DNA"/>
</dbReference>
<feature type="region of interest" description="Disordered" evidence="1">
    <location>
        <begin position="128"/>
        <end position="157"/>
    </location>
</feature>
<name>A0AAN9YQR1_9PEZI</name>
<dbReference type="Proteomes" id="UP001320420">
    <property type="component" value="Unassembled WGS sequence"/>
</dbReference>
<sequence>MAFGYGNSGSNEMAYEMANQPCVKPEETGFANMVTLYEAWDQLKLQISSFNQIMAIPSAQFEAWSADEKATIMTLMGITFGKATVTFAFDAETPDRVFLAATEDFGKKGVSLTQNFADRGLPLMVRQQPRSTSQAASPIPGIMNHKPRKPAPAITKD</sequence>